<evidence type="ECO:0000313" key="1">
    <source>
        <dbReference type="EMBL" id="KAK8557654.1"/>
    </source>
</evidence>
<dbReference type="EMBL" id="JBBPBM010000016">
    <property type="protein sequence ID" value="KAK8557654.1"/>
    <property type="molecule type" value="Genomic_DNA"/>
</dbReference>
<keyword evidence="2" id="KW-1185">Reference proteome</keyword>
<proteinExistence type="predicted"/>
<evidence type="ECO:0000313" key="2">
    <source>
        <dbReference type="Proteomes" id="UP001472677"/>
    </source>
</evidence>
<sequence>MDSNQPQPQPFIPSASKLPIKSKAALPPKLEFQPIILPKPHLSNSNKSGLSPMVISSRLARGLNPSSFSPHDQALFDLSRRLWGPEFASTSPFGNNSSGFSHDLESNGVDGDMNDNDNEASLHYEFSAGRDEVINGEAIDGVLGKSVLNVFDECIYE</sequence>
<name>A0ABR2ECG7_9ROSI</name>
<comment type="caution">
    <text evidence="1">The sequence shown here is derived from an EMBL/GenBank/DDBJ whole genome shotgun (WGS) entry which is preliminary data.</text>
</comment>
<gene>
    <name evidence="1" type="ORF">V6N12_009883</name>
</gene>
<reference evidence="1 2" key="1">
    <citation type="journal article" date="2024" name="G3 (Bethesda)">
        <title>Genome assembly of Hibiscus sabdariffa L. provides insights into metabolisms of medicinal natural products.</title>
        <authorList>
            <person name="Kim T."/>
        </authorList>
    </citation>
    <scope>NUCLEOTIDE SEQUENCE [LARGE SCALE GENOMIC DNA]</scope>
    <source>
        <strain evidence="1">TK-2024</strain>
        <tissue evidence="1">Old leaves</tissue>
    </source>
</reference>
<dbReference type="Proteomes" id="UP001472677">
    <property type="component" value="Unassembled WGS sequence"/>
</dbReference>
<organism evidence="1 2">
    <name type="scientific">Hibiscus sabdariffa</name>
    <name type="common">roselle</name>
    <dbReference type="NCBI Taxonomy" id="183260"/>
    <lineage>
        <taxon>Eukaryota</taxon>
        <taxon>Viridiplantae</taxon>
        <taxon>Streptophyta</taxon>
        <taxon>Embryophyta</taxon>
        <taxon>Tracheophyta</taxon>
        <taxon>Spermatophyta</taxon>
        <taxon>Magnoliopsida</taxon>
        <taxon>eudicotyledons</taxon>
        <taxon>Gunneridae</taxon>
        <taxon>Pentapetalae</taxon>
        <taxon>rosids</taxon>
        <taxon>malvids</taxon>
        <taxon>Malvales</taxon>
        <taxon>Malvaceae</taxon>
        <taxon>Malvoideae</taxon>
        <taxon>Hibiscus</taxon>
    </lineage>
</organism>
<accession>A0ABR2ECG7</accession>
<protein>
    <submittedName>
        <fullName evidence="1">Uncharacterized protein</fullName>
    </submittedName>
</protein>